<dbReference type="Pfam" id="PF02673">
    <property type="entry name" value="BacA"/>
    <property type="match status" value="1"/>
</dbReference>
<evidence type="ECO:0000256" key="7">
    <source>
        <dbReference type="ARBA" id="ARBA00022801"/>
    </source>
</evidence>
<dbReference type="RefSeq" id="WP_185660634.1">
    <property type="nucleotide sequence ID" value="NZ_CAWPOO010000012.1"/>
</dbReference>
<dbReference type="HAMAP" id="MF_01006">
    <property type="entry name" value="Undec_diphosphatase"/>
    <property type="match status" value="1"/>
</dbReference>
<evidence type="ECO:0000256" key="13">
    <source>
        <dbReference type="ARBA" id="ARBA00047594"/>
    </source>
</evidence>
<comment type="function">
    <text evidence="14">Catalyzes the dephosphorylation of undecaprenyl diphosphate (UPP). Confers resistance to bacitracin.</text>
</comment>
<accession>A0A7X1E8V8</accession>
<evidence type="ECO:0000313" key="15">
    <source>
        <dbReference type="EMBL" id="MBC2606769.1"/>
    </source>
</evidence>
<dbReference type="InterPro" id="IPR003824">
    <property type="entry name" value="UppP"/>
</dbReference>
<dbReference type="PANTHER" id="PTHR30622">
    <property type="entry name" value="UNDECAPRENYL-DIPHOSPHATASE"/>
    <property type="match status" value="1"/>
</dbReference>
<feature type="transmembrane region" description="Helical" evidence="14">
    <location>
        <begin position="180"/>
        <end position="200"/>
    </location>
</feature>
<keyword evidence="7 14" id="KW-0378">Hydrolase</keyword>
<comment type="caution">
    <text evidence="15">The sequence shown here is derived from an EMBL/GenBank/DDBJ whole genome shotgun (WGS) entry which is preliminary data.</text>
</comment>
<keyword evidence="14" id="KW-0573">Peptidoglycan synthesis</keyword>
<keyword evidence="5 14" id="KW-1003">Cell membrane</keyword>
<comment type="subcellular location">
    <subcellularLocation>
        <location evidence="1 14">Cell membrane</location>
        <topology evidence="1 14">Multi-pass membrane protein</topology>
    </subcellularLocation>
</comment>
<evidence type="ECO:0000256" key="4">
    <source>
        <dbReference type="ARBA" id="ARBA00021581"/>
    </source>
</evidence>
<dbReference type="GO" id="GO:0009252">
    <property type="term" value="P:peptidoglycan biosynthetic process"/>
    <property type="evidence" value="ECO:0007669"/>
    <property type="project" value="UniProtKB-KW"/>
</dbReference>
<dbReference type="Proteomes" id="UP000526501">
    <property type="component" value="Unassembled WGS sequence"/>
</dbReference>
<feature type="transmembrane region" description="Helical" evidence="14">
    <location>
        <begin position="241"/>
        <end position="261"/>
    </location>
</feature>
<keyword evidence="14" id="KW-0961">Cell wall biogenesis/degradation</keyword>
<evidence type="ECO:0000256" key="2">
    <source>
        <dbReference type="ARBA" id="ARBA00010621"/>
    </source>
</evidence>
<comment type="similarity">
    <text evidence="2 14">Belongs to the UppP family.</text>
</comment>
<name>A0A7X1E8V8_9BACT</name>
<dbReference type="AlphaFoldDB" id="A0A7X1E8V8"/>
<evidence type="ECO:0000256" key="8">
    <source>
        <dbReference type="ARBA" id="ARBA00022989"/>
    </source>
</evidence>
<dbReference type="GO" id="GO:0046677">
    <property type="term" value="P:response to antibiotic"/>
    <property type="evidence" value="ECO:0007669"/>
    <property type="project" value="UniProtKB-UniRule"/>
</dbReference>
<reference evidence="15 16" key="1">
    <citation type="submission" date="2020-07" db="EMBL/GenBank/DDBJ databases">
        <authorList>
            <person name="Feng X."/>
        </authorList>
    </citation>
    <scope>NUCLEOTIDE SEQUENCE [LARGE SCALE GENOMIC DNA]</scope>
    <source>
        <strain evidence="15 16">JCM23202</strain>
    </source>
</reference>
<evidence type="ECO:0000256" key="10">
    <source>
        <dbReference type="ARBA" id="ARBA00023251"/>
    </source>
</evidence>
<dbReference type="GO" id="GO:0005886">
    <property type="term" value="C:plasma membrane"/>
    <property type="evidence" value="ECO:0007669"/>
    <property type="project" value="UniProtKB-SubCell"/>
</dbReference>
<proteinExistence type="inferred from homology"/>
<organism evidence="15 16">
    <name type="scientific">Pelagicoccus albus</name>
    <dbReference type="NCBI Taxonomy" id="415222"/>
    <lineage>
        <taxon>Bacteria</taxon>
        <taxon>Pseudomonadati</taxon>
        <taxon>Verrucomicrobiota</taxon>
        <taxon>Opitutia</taxon>
        <taxon>Puniceicoccales</taxon>
        <taxon>Pelagicoccaceae</taxon>
        <taxon>Pelagicoccus</taxon>
    </lineage>
</organism>
<evidence type="ECO:0000313" key="16">
    <source>
        <dbReference type="Proteomes" id="UP000526501"/>
    </source>
</evidence>
<dbReference type="EMBL" id="JACHVC010000012">
    <property type="protein sequence ID" value="MBC2606769.1"/>
    <property type="molecule type" value="Genomic_DNA"/>
</dbReference>
<comment type="miscellaneous">
    <text evidence="14">Bacitracin is thought to be involved in the inhibition of peptidoglycan synthesis by sequestering undecaprenyl diphosphate, thereby reducing the pool of lipid carrier available.</text>
</comment>
<keyword evidence="16" id="KW-1185">Reference proteome</keyword>
<comment type="catalytic activity">
    <reaction evidence="13 14">
        <text>di-trans,octa-cis-undecaprenyl diphosphate + H2O = di-trans,octa-cis-undecaprenyl phosphate + phosphate + H(+)</text>
        <dbReference type="Rhea" id="RHEA:28094"/>
        <dbReference type="ChEBI" id="CHEBI:15377"/>
        <dbReference type="ChEBI" id="CHEBI:15378"/>
        <dbReference type="ChEBI" id="CHEBI:43474"/>
        <dbReference type="ChEBI" id="CHEBI:58405"/>
        <dbReference type="ChEBI" id="CHEBI:60392"/>
        <dbReference type="EC" id="3.6.1.27"/>
    </reaction>
</comment>
<evidence type="ECO:0000256" key="12">
    <source>
        <dbReference type="ARBA" id="ARBA00032932"/>
    </source>
</evidence>
<evidence type="ECO:0000256" key="9">
    <source>
        <dbReference type="ARBA" id="ARBA00023136"/>
    </source>
</evidence>
<evidence type="ECO:0000256" key="5">
    <source>
        <dbReference type="ARBA" id="ARBA00022475"/>
    </source>
</evidence>
<keyword evidence="6 14" id="KW-0812">Transmembrane</keyword>
<feature type="transmembrane region" description="Helical" evidence="14">
    <location>
        <begin position="42"/>
        <end position="61"/>
    </location>
</feature>
<dbReference type="GO" id="GO:0008360">
    <property type="term" value="P:regulation of cell shape"/>
    <property type="evidence" value="ECO:0007669"/>
    <property type="project" value="UniProtKB-KW"/>
</dbReference>
<evidence type="ECO:0000256" key="14">
    <source>
        <dbReference type="HAMAP-Rule" id="MF_01006"/>
    </source>
</evidence>
<feature type="transmembrane region" description="Helical" evidence="14">
    <location>
        <begin position="82"/>
        <end position="100"/>
    </location>
</feature>
<gene>
    <name evidence="14" type="primary">uppP</name>
    <name evidence="15" type="ORF">H5P27_12015</name>
</gene>
<keyword evidence="8 14" id="KW-1133">Transmembrane helix</keyword>
<keyword evidence="9 14" id="KW-0472">Membrane</keyword>
<protein>
    <recommendedName>
        <fullName evidence="4 14">Undecaprenyl-diphosphatase</fullName>
        <ecNumber evidence="3 14">3.6.1.27</ecNumber>
    </recommendedName>
    <alternativeName>
        <fullName evidence="12 14">Bacitracin resistance protein</fullName>
    </alternativeName>
    <alternativeName>
        <fullName evidence="11 14">Undecaprenyl pyrophosphate phosphatase</fullName>
    </alternativeName>
</protein>
<dbReference type="PANTHER" id="PTHR30622:SF2">
    <property type="entry name" value="UNDECAPRENYL-DIPHOSPHATASE"/>
    <property type="match status" value="1"/>
</dbReference>
<dbReference type="GO" id="GO:0050380">
    <property type="term" value="F:undecaprenyl-diphosphatase activity"/>
    <property type="evidence" value="ECO:0007669"/>
    <property type="project" value="UniProtKB-UniRule"/>
</dbReference>
<evidence type="ECO:0000256" key="3">
    <source>
        <dbReference type="ARBA" id="ARBA00012374"/>
    </source>
</evidence>
<dbReference type="GO" id="GO:0071555">
    <property type="term" value="P:cell wall organization"/>
    <property type="evidence" value="ECO:0007669"/>
    <property type="project" value="UniProtKB-KW"/>
</dbReference>
<feature type="transmembrane region" description="Helical" evidence="14">
    <location>
        <begin position="144"/>
        <end position="160"/>
    </location>
</feature>
<dbReference type="EC" id="3.6.1.27" evidence="3 14"/>
<evidence type="ECO:0000256" key="6">
    <source>
        <dbReference type="ARBA" id="ARBA00022692"/>
    </source>
</evidence>
<evidence type="ECO:0000256" key="1">
    <source>
        <dbReference type="ARBA" id="ARBA00004651"/>
    </source>
</evidence>
<keyword evidence="10 14" id="KW-0046">Antibiotic resistance</keyword>
<feature type="transmembrane region" description="Helical" evidence="14">
    <location>
        <begin position="112"/>
        <end position="132"/>
    </location>
</feature>
<feature type="transmembrane region" description="Helical" evidence="14">
    <location>
        <begin position="212"/>
        <end position="235"/>
    </location>
</feature>
<keyword evidence="14" id="KW-0133">Cell shape</keyword>
<sequence length="262" mass="28053">MSLLEAIILGIIQGLTEFLPVSSSGHLELGKAILGIETTEDVTFTVVVHGATVLSTIVIFWRDIMDLFRGLFTTSWNESKQYIAMLIISSFPVIFVGLFFKDEVESLFTGNVLLVGCMLLLTGALLSFTYYSPKEGGPVTYKKAIIIGIAQAIAVMPGISRSGSTIATGLLLGVDKKKVARFSFLMVLIPILGANCKEILDGEMANSVVPPIGLIAGAIAAFLAGVLACKWMIAIVTRGKLIYFAYYCFAAGVIAIASHFLV</sequence>
<evidence type="ECO:0000256" key="11">
    <source>
        <dbReference type="ARBA" id="ARBA00032707"/>
    </source>
</evidence>